<gene>
    <name evidence="1" type="ORF">E2C01_000083</name>
</gene>
<evidence type="ECO:0000313" key="1">
    <source>
        <dbReference type="EMBL" id="MPC07522.1"/>
    </source>
</evidence>
<dbReference type="Proteomes" id="UP000324222">
    <property type="component" value="Unassembled WGS sequence"/>
</dbReference>
<name>A0A5B7CD62_PORTR</name>
<evidence type="ECO:0000313" key="2">
    <source>
        <dbReference type="Proteomes" id="UP000324222"/>
    </source>
</evidence>
<proteinExistence type="predicted"/>
<accession>A0A5B7CD62</accession>
<keyword evidence="2" id="KW-1185">Reference proteome</keyword>
<protein>
    <submittedName>
        <fullName evidence="1">Uncharacterized protein</fullName>
    </submittedName>
</protein>
<dbReference type="AlphaFoldDB" id="A0A5B7CD62"/>
<comment type="caution">
    <text evidence="1">The sequence shown here is derived from an EMBL/GenBank/DDBJ whole genome shotgun (WGS) entry which is preliminary data.</text>
</comment>
<dbReference type="EMBL" id="VSRR010000002">
    <property type="protein sequence ID" value="MPC07522.1"/>
    <property type="molecule type" value="Genomic_DNA"/>
</dbReference>
<sequence>MMKCRFFHTTSSTLLPMVGDVCTTSFISSWYRMVVLPALSRPTITILCSVEIGLLRKMFCRDGTVNPFSTMTCFHASETHVDIEIVKTVAINLLTSIDPS</sequence>
<reference evidence="1 2" key="1">
    <citation type="submission" date="2019-05" db="EMBL/GenBank/DDBJ databases">
        <title>Another draft genome of Portunus trituberculatus and its Hox gene families provides insights of decapod evolution.</title>
        <authorList>
            <person name="Jeong J.-H."/>
            <person name="Song I."/>
            <person name="Kim S."/>
            <person name="Choi T."/>
            <person name="Kim D."/>
            <person name="Ryu S."/>
            <person name="Kim W."/>
        </authorList>
    </citation>
    <scope>NUCLEOTIDE SEQUENCE [LARGE SCALE GENOMIC DNA]</scope>
    <source>
        <tissue evidence="1">Muscle</tissue>
    </source>
</reference>
<organism evidence="1 2">
    <name type="scientific">Portunus trituberculatus</name>
    <name type="common">Swimming crab</name>
    <name type="synonym">Neptunus trituberculatus</name>
    <dbReference type="NCBI Taxonomy" id="210409"/>
    <lineage>
        <taxon>Eukaryota</taxon>
        <taxon>Metazoa</taxon>
        <taxon>Ecdysozoa</taxon>
        <taxon>Arthropoda</taxon>
        <taxon>Crustacea</taxon>
        <taxon>Multicrustacea</taxon>
        <taxon>Malacostraca</taxon>
        <taxon>Eumalacostraca</taxon>
        <taxon>Eucarida</taxon>
        <taxon>Decapoda</taxon>
        <taxon>Pleocyemata</taxon>
        <taxon>Brachyura</taxon>
        <taxon>Eubrachyura</taxon>
        <taxon>Portunoidea</taxon>
        <taxon>Portunidae</taxon>
        <taxon>Portuninae</taxon>
        <taxon>Portunus</taxon>
    </lineage>
</organism>